<feature type="compositionally biased region" description="Basic and acidic residues" evidence="5">
    <location>
        <begin position="298"/>
        <end position="309"/>
    </location>
</feature>
<organism evidence="7 8">
    <name type="scientific">Riccia sorocarpa</name>
    <dbReference type="NCBI Taxonomy" id="122646"/>
    <lineage>
        <taxon>Eukaryota</taxon>
        <taxon>Viridiplantae</taxon>
        <taxon>Streptophyta</taxon>
        <taxon>Embryophyta</taxon>
        <taxon>Marchantiophyta</taxon>
        <taxon>Marchantiopsida</taxon>
        <taxon>Marchantiidae</taxon>
        <taxon>Marchantiales</taxon>
        <taxon>Ricciaceae</taxon>
        <taxon>Riccia</taxon>
    </lineage>
</organism>
<dbReference type="InterPro" id="IPR036259">
    <property type="entry name" value="MFS_trans_sf"/>
</dbReference>
<dbReference type="Gene3D" id="1.20.1250.20">
    <property type="entry name" value="MFS general substrate transporter like domains"/>
    <property type="match status" value="1"/>
</dbReference>
<keyword evidence="2 6" id="KW-0812">Transmembrane</keyword>
<evidence type="ECO:0000256" key="4">
    <source>
        <dbReference type="ARBA" id="ARBA00023136"/>
    </source>
</evidence>
<feature type="transmembrane region" description="Helical" evidence="6">
    <location>
        <begin position="155"/>
        <end position="174"/>
    </location>
</feature>
<feature type="transmembrane region" description="Helical" evidence="6">
    <location>
        <begin position="232"/>
        <end position="249"/>
    </location>
</feature>
<comment type="caution">
    <text evidence="7">The sequence shown here is derived from an EMBL/GenBank/DDBJ whole genome shotgun (WGS) entry which is preliminary data.</text>
</comment>
<evidence type="ECO:0000256" key="1">
    <source>
        <dbReference type="ARBA" id="ARBA00004141"/>
    </source>
</evidence>
<evidence type="ECO:0000256" key="2">
    <source>
        <dbReference type="ARBA" id="ARBA00022692"/>
    </source>
</evidence>
<comment type="subcellular location">
    <subcellularLocation>
        <location evidence="1">Membrane</location>
        <topology evidence="1">Multi-pass membrane protein</topology>
    </subcellularLocation>
</comment>
<feature type="region of interest" description="Disordered" evidence="5">
    <location>
        <begin position="1"/>
        <end position="40"/>
    </location>
</feature>
<dbReference type="GO" id="GO:0016020">
    <property type="term" value="C:membrane"/>
    <property type="evidence" value="ECO:0007669"/>
    <property type="project" value="UniProtKB-SubCell"/>
</dbReference>
<sequence>MASVNMHKRSRSSQQMTGMEEGSPFLSSSTSTEWDPNSMGSSDTAVTDVFNMALLVMLYAMQGVPLGLSLGSIPFILKSQASYTEVGIFSLAGYPYSLKLLWSPVVDTVFSAKLGWRKSWVLPMQMASGLLMIFSAETAEYWLEAADIRSITTLFLIFVLLAATQDIAVDGWALTLLSRKNVGHASTCQTVGMNSGYFLSFTIFLALNDVDFCNKYLRSSPSPKGILSLSNYFYFWGWFYVVTTVLLLYKSEKPFHNTHISTGSDSQLSNLEPRFDASYKALDKLDSGDYQGQGNFDDNGKHRSTYEKKGLGVNERKREGFKLPFGHGSSNDKVAGTIRQIGVRRMYRRLWAVLTLPNIRSLSFVLLVCKLGSVTAEAVGVFKLMEKGVTREMVSLVVLIEFPLELLFAVFAGKWASRGRPFSPWVVGYYMRLGMAAISTCLVALFPVGATISSAPFFYIMIIVCGILTSFASTIMFVSQGTFFARISDSSMGGTYLTLLNTIANLGSAWPRFFIFILLDWLTVQECVGVGTGDGVLPLACPTRKGSFNPCTNAGGTCKITSDGFYPLSFAMILLGAFIGYLCRKRLSNLETAKVDAWRA</sequence>
<feature type="transmembrane region" description="Helical" evidence="6">
    <location>
        <begin position="433"/>
        <end position="452"/>
    </location>
</feature>
<keyword evidence="8" id="KW-1185">Reference proteome</keyword>
<accession>A0ABD3GRD2</accession>
<name>A0ABD3GRD2_9MARC</name>
<feature type="transmembrane region" description="Helical" evidence="6">
    <location>
        <begin position="565"/>
        <end position="583"/>
    </location>
</feature>
<gene>
    <name evidence="7" type="ORF">R1sor_023616</name>
</gene>
<feature type="transmembrane region" description="Helical" evidence="6">
    <location>
        <begin position="393"/>
        <end position="412"/>
    </location>
</feature>
<evidence type="ECO:0000313" key="8">
    <source>
        <dbReference type="Proteomes" id="UP001633002"/>
    </source>
</evidence>
<evidence type="ECO:0000256" key="6">
    <source>
        <dbReference type="SAM" id="Phobius"/>
    </source>
</evidence>
<dbReference type="InterPro" id="IPR024371">
    <property type="entry name" value="AcetylCoA_trans_1-like"/>
</dbReference>
<evidence type="ECO:0008006" key="9">
    <source>
        <dbReference type="Google" id="ProtNLM"/>
    </source>
</evidence>
<keyword evidence="3 6" id="KW-1133">Transmembrane helix</keyword>
<dbReference type="PANTHER" id="PTHR12778:SF9">
    <property type="entry name" value="ACETYL-COENZYME A TRANSPORTER 1"/>
    <property type="match status" value="1"/>
</dbReference>
<feature type="transmembrane region" description="Helical" evidence="6">
    <location>
        <begin position="458"/>
        <end position="478"/>
    </location>
</feature>
<dbReference type="EMBL" id="JBJQOH010000007">
    <property type="protein sequence ID" value="KAL3680660.1"/>
    <property type="molecule type" value="Genomic_DNA"/>
</dbReference>
<feature type="transmembrane region" description="Helical" evidence="6">
    <location>
        <begin position="122"/>
        <end position="143"/>
    </location>
</feature>
<feature type="region of interest" description="Disordered" evidence="5">
    <location>
        <begin position="290"/>
        <end position="309"/>
    </location>
</feature>
<feature type="transmembrane region" description="Helical" evidence="6">
    <location>
        <begin position="49"/>
        <end position="71"/>
    </location>
</feature>
<dbReference type="Proteomes" id="UP001633002">
    <property type="component" value="Unassembled WGS sequence"/>
</dbReference>
<dbReference type="SUPFAM" id="SSF103473">
    <property type="entry name" value="MFS general substrate transporter"/>
    <property type="match status" value="1"/>
</dbReference>
<proteinExistence type="predicted"/>
<reference evidence="7 8" key="1">
    <citation type="submission" date="2024-09" db="EMBL/GenBank/DDBJ databases">
        <title>Chromosome-scale assembly of Riccia sorocarpa.</title>
        <authorList>
            <person name="Paukszto L."/>
        </authorList>
    </citation>
    <scope>NUCLEOTIDE SEQUENCE [LARGE SCALE GENOMIC DNA]</scope>
    <source>
        <strain evidence="7">LP-2024</strain>
        <tissue evidence="7">Aerial parts of the thallus</tissue>
    </source>
</reference>
<evidence type="ECO:0000256" key="5">
    <source>
        <dbReference type="SAM" id="MobiDB-lite"/>
    </source>
</evidence>
<protein>
    <recommendedName>
        <fullName evidence="9">Acetyl-coenzyme A transporter 1</fullName>
    </recommendedName>
</protein>
<feature type="compositionally biased region" description="Polar residues" evidence="5">
    <location>
        <begin position="25"/>
        <end position="40"/>
    </location>
</feature>
<dbReference type="InterPro" id="IPR004752">
    <property type="entry name" value="AmpG_permease/AT-1"/>
</dbReference>
<dbReference type="Pfam" id="PF13000">
    <property type="entry name" value="Acatn"/>
    <property type="match status" value="2"/>
</dbReference>
<keyword evidence="4 6" id="KW-0472">Membrane</keyword>
<evidence type="ECO:0000256" key="3">
    <source>
        <dbReference type="ARBA" id="ARBA00022989"/>
    </source>
</evidence>
<evidence type="ECO:0000313" key="7">
    <source>
        <dbReference type="EMBL" id="KAL3680660.1"/>
    </source>
</evidence>
<feature type="transmembrane region" description="Helical" evidence="6">
    <location>
        <begin position="83"/>
        <end position="102"/>
    </location>
</feature>
<feature type="compositionally biased region" description="Basic residues" evidence="5">
    <location>
        <begin position="1"/>
        <end position="11"/>
    </location>
</feature>
<dbReference type="AlphaFoldDB" id="A0ABD3GRD2"/>
<dbReference type="PANTHER" id="PTHR12778">
    <property type="entry name" value="SOLUTE CARRIER FAMILY 33 ACETYL-COA TRANSPORTER -RELATED"/>
    <property type="match status" value="1"/>
</dbReference>